<dbReference type="Proteomes" id="UP000742098">
    <property type="component" value="Unassembled WGS sequence"/>
</dbReference>
<dbReference type="EMBL" id="DYVS01000149">
    <property type="protein sequence ID" value="HJF70856.1"/>
    <property type="molecule type" value="Genomic_DNA"/>
</dbReference>
<protein>
    <submittedName>
        <fullName evidence="1">Uncharacterized protein</fullName>
    </submittedName>
</protein>
<name>A0A921H4N2_9BACT</name>
<reference evidence="1" key="1">
    <citation type="journal article" date="2021" name="PeerJ">
        <title>Extensive microbial diversity within the chicken gut microbiome revealed by metagenomics and culture.</title>
        <authorList>
            <person name="Gilroy R."/>
            <person name="Ravi A."/>
            <person name="Getino M."/>
            <person name="Pursley I."/>
            <person name="Horton D.L."/>
            <person name="Alikhan N.F."/>
            <person name="Baker D."/>
            <person name="Gharbi K."/>
            <person name="Hall N."/>
            <person name="Watson M."/>
            <person name="Adriaenssens E.M."/>
            <person name="Foster-Nyarko E."/>
            <person name="Jarju S."/>
            <person name="Secka A."/>
            <person name="Antonio M."/>
            <person name="Oren A."/>
            <person name="Chaudhuri R.R."/>
            <person name="La Ragione R."/>
            <person name="Hildebrand F."/>
            <person name="Pallen M.J."/>
        </authorList>
    </citation>
    <scope>NUCLEOTIDE SEQUENCE</scope>
    <source>
        <strain evidence="1">6966</strain>
    </source>
</reference>
<gene>
    <name evidence="1" type="ORF">K8V05_08905</name>
</gene>
<comment type="caution">
    <text evidence="1">The sequence shown here is derived from an EMBL/GenBank/DDBJ whole genome shotgun (WGS) entry which is preliminary data.</text>
</comment>
<dbReference type="AlphaFoldDB" id="A0A921H4N2"/>
<organism evidence="1 2">
    <name type="scientific">Butyricimonas virosa</name>
    <dbReference type="NCBI Taxonomy" id="544645"/>
    <lineage>
        <taxon>Bacteria</taxon>
        <taxon>Pseudomonadati</taxon>
        <taxon>Bacteroidota</taxon>
        <taxon>Bacteroidia</taxon>
        <taxon>Bacteroidales</taxon>
        <taxon>Odoribacteraceae</taxon>
        <taxon>Butyricimonas</taxon>
    </lineage>
</organism>
<evidence type="ECO:0000313" key="2">
    <source>
        <dbReference type="Proteomes" id="UP000742098"/>
    </source>
</evidence>
<accession>A0A921H4N2</accession>
<evidence type="ECO:0000313" key="1">
    <source>
        <dbReference type="EMBL" id="HJF70856.1"/>
    </source>
</evidence>
<proteinExistence type="predicted"/>
<sequence>MKKIKKSYIRLEYINCTNDADIIETHGDRMVHIYSREHGLYWSGESGYTRDKTKAHAFTLRHAYGLTKLCGPEKGIEFHFIEKVLQIDTIICPNCGGTCQAEVKESFPFNDFTHKCEHCGYWIMESEWETIKK</sequence>
<reference evidence="1" key="2">
    <citation type="submission" date="2021-09" db="EMBL/GenBank/DDBJ databases">
        <authorList>
            <person name="Gilroy R."/>
        </authorList>
    </citation>
    <scope>NUCLEOTIDE SEQUENCE</scope>
    <source>
        <strain evidence="1">6966</strain>
    </source>
</reference>